<feature type="compositionally biased region" description="Polar residues" evidence="1">
    <location>
        <begin position="1"/>
        <end position="10"/>
    </location>
</feature>
<feature type="region of interest" description="Disordered" evidence="1">
    <location>
        <begin position="1"/>
        <end position="53"/>
    </location>
</feature>
<reference evidence="3" key="1">
    <citation type="journal article" date="2019" name="Int. J. Syst. Evol. Microbiol.">
        <title>The Global Catalogue of Microorganisms (GCM) 10K type strain sequencing project: providing services to taxonomists for standard genome sequencing and annotation.</title>
        <authorList>
            <consortium name="The Broad Institute Genomics Platform"/>
            <consortium name="The Broad Institute Genome Sequencing Center for Infectious Disease"/>
            <person name="Wu L."/>
            <person name="Ma J."/>
        </authorList>
    </citation>
    <scope>NUCLEOTIDE SEQUENCE [LARGE SCALE GENOMIC DNA]</scope>
    <source>
        <strain evidence="3">KCTC 42501</strain>
    </source>
</reference>
<gene>
    <name evidence="2" type="ORF">ACFOPI_01795</name>
</gene>
<evidence type="ECO:0000313" key="3">
    <source>
        <dbReference type="Proteomes" id="UP001595729"/>
    </source>
</evidence>
<evidence type="ECO:0000313" key="2">
    <source>
        <dbReference type="EMBL" id="MFC3682305.1"/>
    </source>
</evidence>
<evidence type="ECO:0000256" key="1">
    <source>
        <dbReference type="SAM" id="MobiDB-lite"/>
    </source>
</evidence>
<keyword evidence="3" id="KW-1185">Reference proteome</keyword>
<organism evidence="2 3">
    <name type="scientific">Hydrogenophaga luteola</name>
    <dbReference type="NCBI Taxonomy" id="1591122"/>
    <lineage>
        <taxon>Bacteria</taxon>
        <taxon>Pseudomonadati</taxon>
        <taxon>Pseudomonadota</taxon>
        <taxon>Betaproteobacteria</taxon>
        <taxon>Burkholderiales</taxon>
        <taxon>Comamonadaceae</taxon>
        <taxon>Hydrogenophaga</taxon>
    </lineage>
</organism>
<name>A0ABV7VY59_9BURK</name>
<dbReference type="RefSeq" id="WP_382170146.1">
    <property type="nucleotide sequence ID" value="NZ_JBHRXX010000001.1"/>
</dbReference>
<protein>
    <submittedName>
        <fullName evidence="2">Uncharacterized protein</fullName>
    </submittedName>
</protein>
<accession>A0ABV7VY59</accession>
<dbReference type="EMBL" id="JBHRXX010000001">
    <property type="protein sequence ID" value="MFC3682305.1"/>
    <property type="molecule type" value="Genomic_DNA"/>
</dbReference>
<proteinExistence type="predicted"/>
<dbReference type="Proteomes" id="UP001595729">
    <property type="component" value="Unassembled WGS sequence"/>
</dbReference>
<sequence>MARPLNTTRLQEGVPARAPAFRPSVPARKTPDAATLRRYPGAPGARSGEGPVAPVLAPCVHVRDVPLRWYGIGGTG</sequence>
<comment type="caution">
    <text evidence="2">The sequence shown here is derived from an EMBL/GenBank/DDBJ whole genome shotgun (WGS) entry which is preliminary data.</text>
</comment>